<gene>
    <name evidence="1" type="ORF">EWU20_08320</name>
</gene>
<protein>
    <submittedName>
        <fullName evidence="1">DUF4197 domain-containing protein</fullName>
    </submittedName>
</protein>
<evidence type="ECO:0000313" key="2">
    <source>
        <dbReference type="Proteomes" id="UP000293583"/>
    </source>
</evidence>
<dbReference type="EMBL" id="SEWY01000003">
    <property type="protein sequence ID" value="TBH73366.1"/>
    <property type="molecule type" value="Genomic_DNA"/>
</dbReference>
<dbReference type="InterPro" id="IPR025245">
    <property type="entry name" value="DUF4197"/>
</dbReference>
<reference evidence="1 2" key="1">
    <citation type="submission" date="2019-02" db="EMBL/GenBank/DDBJ databases">
        <title>Genome of a new Bacteroidetes strain.</title>
        <authorList>
            <person name="Pitt A."/>
        </authorList>
    </citation>
    <scope>NUCLEOTIDE SEQUENCE [LARGE SCALE GENOMIC DNA]</scope>
    <source>
        <strain evidence="1 2">103A-SOEBACH</strain>
    </source>
</reference>
<comment type="caution">
    <text evidence="1">The sequence shown here is derived from an EMBL/GenBank/DDBJ whole genome shotgun (WGS) entry which is preliminary data.</text>
</comment>
<dbReference type="Proteomes" id="UP000293583">
    <property type="component" value="Unassembled WGS sequence"/>
</dbReference>
<evidence type="ECO:0000313" key="1">
    <source>
        <dbReference type="EMBL" id="TBH73366.1"/>
    </source>
</evidence>
<organism evidence="1 2">
    <name type="scientific">Aquirufa antheringensis</name>
    <dbReference type="NCBI Taxonomy" id="2516559"/>
    <lineage>
        <taxon>Bacteria</taxon>
        <taxon>Pseudomonadati</taxon>
        <taxon>Bacteroidota</taxon>
        <taxon>Cytophagia</taxon>
        <taxon>Cytophagales</taxon>
        <taxon>Flectobacillaceae</taxon>
        <taxon>Aquirufa</taxon>
    </lineage>
</organism>
<dbReference type="AlphaFoldDB" id="A0A4Q9BBZ2"/>
<dbReference type="OrthoDB" id="5292580at2"/>
<dbReference type="RefSeq" id="WP_130923455.1">
    <property type="nucleotide sequence ID" value="NZ_JAANOM010000003.1"/>
</dbReference>
<accession>A0A4Q9BBZ2</accession>
<keyword evidence="2" id="KW-1185">Reference proteome</keyword>
<proteinExistence type="predicted"/>
<dbReference type="Pfam" id="PF13852">
    <property type="entry name" value="DUF4197"/>
    <property type="match status" value="1"/>
</dbReference>
<sequence>MKKILVLFVLLSTQTKAQSFQGILKKATEIASGATKTGLSSDDIANGLKEALRVGAEKGCANLAKPDGFFKNAALKILMPPEAAKVESTLRSVGLNQLADDFILSMNRAAEDASATAAPIFVNAIKQMTITDGINILRGDETAATSYLRSKTATELKSSFNPIVKTSLDKVNATKYWEKAITAYNAIPFSNKKINPDLSAYVTEKAMEGIYSEIAKQEKDIRANPMARTTELLKRVFEK</sequence>
<name>A0A4Q9BBZ2_9BACT</name>